<dbReference type="Proteomes" id="UP000015351">
    <property type="component" value="Unassembled WGS sequence"/>
</dbReference>
<name>S9RRS7_9RHOB</name>
<evidence type="ECO:0000313" key="1">
    <source>
        <dbReference type="EMBL" id="EPX80750.1"/>
    </source>
</evidence>
<reference evidence="2" key="1">
    <citation type="journal article" date="2013" name="Stand. Genomic Sci.">
        <title>Genome sequence of the Litoreibacter arenae type strain (DSM 19593(T)), a member of the Roseobacter clade isolated from sea sand.</title>
        <authorList>
            <person name="Riedel T."/>
            <person name="Fiebig A."/>
            <person name="Petersen J."/>
            <person name="Gronow S."/>
            <person name="Kyrpides N.C."/>
            <person name="Goker M."/>
            <person name="Klenk H.P."/>
        </authorList>
    </citation>
    <scope>NUCLEOTIDE SEQUENCE [LARGE SCALE GENOMIC DNA]</scope>
    <source>
        <strain evidence="2">DSM 19593</strain>
    </source>
</reference>
<organism evidence="1 2">
    <name type="scientific">Litoreibacter arenae DSM 19593</name>
    <dbReference type="NCBI Taxonomy" id="1123360"/>
    <lineage>
        <taxon>Bacteria</taxon>
        <taxon>Pseudomonadati</taxon>
        <taxon>Pseudomonadota</taxon>
        <taxon>Alphaproteobacteria</taxon>
        <taxon>Rhodobacterales</taxon>
        <taxon>Roseobacteraceae</taxon>
        <taxon>Litoreibacter</taxon>
    </lineage>
</organism>
<keyword evidence="2" id="KW-1185">Reference proteome</keyword>
<dbReference type="HOGENOM" id="CLU_3081482_0_0_5"/>
<dbReference type="EMBL" id="AONI01000008">
    <property type="protein sequence ID" value="EPX80750.1"/>
    <property type="molecule type" value="Genomic_DNA"/>
</dbReference>
<evidence type="ECO:0000313" key="2">
    <source>
        <dbReference type="Proteomes" id="UP000015351"/>
    </source>
</evidence>
<comment type="caution">
    <text evidence="1">The sequence shown here is derived from an EMBL/GenBank/DDBJ whole genome shotgun (WGS) entry which is preliminary data.</text>
</comment>
<accession>S9RRS7</accession>
<dbReference type="STRING" id="1123360.thalar_00970"/>
<proteinExistence type="predicted"/>
<dbReference type="AlphaFoldDB" id="S9RRS7"/>
<protein>
    <submittedName>
        <fullName evidence="1">Uncharacterized protein</fullName>
    </submittedName>
</protein>
<gene>
    <name evidence="1" type="ORF">thalar_00970</name>
</gene>
<sequence>MTSVLTHESIPLLVPTDTTSLSKSGKSPGRFRFQIFLRSFGARAEKQLRLTR</sequence>